<sequence>MEKRSSRSTTRSGLSRNDVPTKDTLADTKHPEKGHSLPGNPPYTRGIHSGMYKDRLWTMRQYAGFSTAKETNERFKLLLDSGQTGLSVAFDLPTQLGLDSDDEDSLGEVGKVGVPIDTLEDMEVLFSGIDLGKVSTSMTINAPATTLLALYVATADNQGVQRNSLRGTVQNDILKEYIARGLYIYPPKESIRLTTDLFEWCNENVPKWNTISVSGYHIREAGSTAVEEVALTLANGIFYAQEAVKSGLEIDDFAPRMSFFFGCHNDFFEEISKFRAARELWYELVNERFKPQNPKSSQLRFHTQTAGVTLTAQQPMNNAVRVSYQALSAVLGGTQSLHTNSYDEAIGLPTNESVKIALRTQQIIASETGVADVVDPLAGSYHVEELTASIKEKARKLIIEIEDKGGVLDCLKLGFQQKMIHESAWKEIKDIEENNILVVGVNSNIEDDEELKSAMKIDSGNENKQITKLINFKKRRNDDEVSKKLNELRVVCQGTENIMPSLIESLKSGATIGEVNGIMREVFGTWVSPSGV</sequence>
<dbReference type="GO" id="GO:0031419">
    <property type="term" value="F:cobalamin binding"/>
    <property type="evidence" value="ECO:0007669"/>
    <property type="project" value="InterPro"/>
</dbReference>
<name>A0A1B1TD73_9ARCH</name>
<evidence type="ECO:0000256" key="1">
    <source>
        <dbReference type="ARBA" id="ARBA00023235"/>
    </source>
</evidence>
<protein>
    <submittedName>
        <fullName evidence="4">Methylmalonyl-CoA mutase N-terminal domain-containing protein (McmA1)</fullName>
    </submittedName>
</protein>
<dbReference type="SUPFAM" id="SSF51703">
    <property type="entry name" value="Cobalamin (vitamin B12)-dependent enzymes"/>
    <property type="match status" value="1"/>
</dbReference>
<feature type="region of interest" description="Disordered" evidence="2">
    <location>
        <begin position="1"/>
        <end position="45"/>
    </location>
</feature>
<dbReference type="PANTHER" id="PTHR48101">
    <property type="entry name" value="METHYLMALONYL-COA MUTASE, MITOCHONDRIAL-RELATED"/>
    <property type="match status" value="1"/>
</dbReference>
<feature type="compositionally biased region" description="Basic and acidic residues" evidence="2">
    <location>
        <begin position="19"/>
        <end position="35"/>
    </location>
</feature>
<dbReference type="InterPro" id="IPR006099">
    <property type="entry name" value="MeMalonylCoA_mutase_a/b_cat"/>
</dbReference>
<dbReference type="InterPro" id="IPR016176">
    <property type="entry name" value="Cbl-dep_enz_cat"/>
</dbReference>
<dbReference type="GO" id="GO:0004494">
    <property type="term" value="F:methylmalonyl-CoA mutase activity"/>
    <property type="evidence" value="ECO:0007669"/>
    <property type="project" value="InterPro"/>
</dbReference>
<dbReference type="NCBIfam" id="TIGR00641">
    <property type="entry name" value="acid_CoA_mut_N"/>
    <property type="match status" value="1"/>
</dbReference>
<reference evidence="4" key="2">
    <citation type="journal article" date="2015" name="ISME J.">
        <title>A new class of marine Euryarchaeota group II from the Mediterranean deep chlorophyll maximum.</title>
        <authorList>
            <person name="Martin-Cuadrado A.B."/>
            <person name="Garcia-Heredia I."/>
            <person name="Molto A.G."/>
            <person name="Lopez-Ubeda R."/>
            <person name="Kimes N."/>
            <person name="Lopez-Garcia P."/>
            <person name="Moreira D."/>
            <person name="Rodriguez-Valera F."/>
        </authorList>
    </citation>
    <scope>NUCLEOTIDE SEQUENCE</scope>
</reference>
<evidence type="ECO:0000256" key="2">
    <source>
        <dbReference type="SAM" id="MobiDB-lite"/>
    </source>
</evidence>
<dbReference type="AlphaFoldDB" id="A0A1B1TD73"/>
<organism evidence="4">
    <name type="scientific">uncultured Poseidoniia archaeon</name>
    <dbReference type="NCBI Taxonomy" id="1697135"/>
    <lineage>
        <taxon>Archaea</taxon>
        <taxon>Methanobacteriati</taxon>
        <taxon>Thermoplasmatota</taxon>
        <taxon>Candidatus Poseidoniia</taxon>
        <taxon>environmental samples</taxon>
    </lineage>
</organism>
<dbReference type="Gene3D" id="3.20.20.240">
    <property type="entry name" value="Methylmalonyl-CoA mutase"/>
    <property type="match status" value="1"/>
</dbReference>
<evidence type="ECO:0000259" key="3">
    <source>
        <dbReference type="Pfam" id="PF01642"/>
    </source>
</evidence>
<reference evidence="4" key="1">
    <citation type="submission" date="2014-11" db="EMBL/GenBank/DDBJ databases">
        <authorList>
            <person name="Zhu J."/>
            <person name="Qi W."/>
            <person name="Song R."/>
        </authorList>
    </citation>
    <scope>NUCLEOTIDE SEQUENCE</scope>
</reference>
<feature type="domain" description="Methylmalonyl-CoA mutase alpha/beta chain catalytic" evidence="3">
    <location>
        <begin position="10"/>
        <end position="524"/>
    </location>
</feature>
<dbReference type="PANTHER" id="PTHR48101:SF1">
    <property type="entry name" value="METHYLMALONYL-COA MUTASE, LARGE SUBUNIT"/>
    <property type="match status" value="1"/>
</dbReference>
<accession>A0A1B1TD73</accession>
<dbReference type="EMBL" id="KP211879">
    <property type="protein sequence ID" value="ANV80213.1"/>
    <property type="molecule type" value="Genomic_DNA"/>
</dbReference>
<keyword evidence="1" id="KW-0413">Isomerase</keyword>
<dbReference type="Pfam" id="PF01642">
    <property type="entry name" value="MM_CoA_mutase"/>
    <property type="match status" value="1"/>
</dbReference>
<proteinExistence type="predicted"/>
<dbReference type="InterPro" id="IPR006098">
    <property type="entry name" value="MMCoA_mutase_a_cat"/>
</dbReference>
<evidence type="ECO:0000313" key="4">
    <source>
        <dbReference type="EMBL" id="ANV80213.1"/>
    </source>
</evidence>
<feature type="compositionally biased region" description="Low complexity" evidence="2">
    <location>
        <begin position="7"/>
        <end position="16"/>
    </location>
</feature>